<accession>A0A4U0NIR6</accession>
<protein>
    <submittedName>
        <fullName evidence="2">Uncharacterized protein</fullName>
    </submittedName>
</protein>
<keyword evidence="1" id="KW-0732">Signal</keyword>
<evidence type="ECO:0000256" key="1">
    <source>
        <dbReference type="SAM" id="SignalP"/>
    </source>
</evidence>
<name>A0A4U0NIR6_9ACTN</name>
<organism evidence="2 3">
    <name type="scientific">Streptomyces piniterrae</name>
    <dbReference type="NCBI Taxonomy" id="2571125"/>
    <lineage>
        <taxon>Bacteria</taxon>
        <taxon>Bacillati</taxon>
        <taxon>Actinomycetota</taxon>
        <taxon>Actinomycetes</taxon>
        <taxon>Kitasatosporales</taxon>
        <taxon>Streptomycetaceae</taxon>
        <taxon>Streptomyces</taxon>
    </lineage>
</organism>
<evidence type="ECO:0000313" key="2">
    <source>
        <dbReference type="EMBL" id="TJZ54165.1"/>
    </source>
</evidence>
<feature type="chain" id="PRO_5038665216" evidence="1">
    <location>
        <begin position="23"/>
        <end position="60"/>
    </location>
</feature>
<reference evidence="2 3" key="1">
    <citation type="submission" date="2019-04" db="EMBL/GenBank/DDBJ databases">
        <title>Streptomyces piniterrae sp. nov., a heliquinomycin-producing actinomycete isolated from rhizosphere soil of Pinus yunnanensis.</title>
        <authorList>
            <person name="Zhuang X."/>
            <person name="Zhao J."/>
        </authorList>
    </citation>
    <scope>NUCLEOTIDE SEQUENCE [LARGE SCALE GENOMIC DNA]</scope>
    <source>
        <strain evidence="3">jys28</strain>
    </source>
</reference>
<dbReference type="AlphaFoldDB" id="A0A4U0NIR6"/>
<comment type="caution">
    <text evidence="2">The sequence shown here is derived from an EMBL/GenBank/DDBJ whole genome shotgun (WGS) entry which is preliminary data.</text>
</comment>
<sequence>MSTSRRIIAVSAAAALALIGSAAGGVAGADRGPASHRAAGNAFESPQVWVALDEKSIGWD</sequence>
<evidence type="ECO:0000313" key="3">
    <source>
        <dbReference type="Proteomes" id="UP000308697"/>
    </source>
</evidence>
<dbReference type="EMBL" id="SUMB01000004">
    <property type="protein sequence ID" value="TJZ54165.1"/>
    <property type="molecule type" value="Genomic_DNA"/>
</dbReference>
<proteinExistence type="predicted"/>
<keyword evidence="3" id="KW-1185">Reference proteome</keyword>
<dbReference type="RefSeq" id="WP_136740092.1">
    <property type="nucleotide sequence ID" value="NZ_SUMB01000004.1"/>
</dbReference>
<feature type="signal peptide" evidence="1">
    <location>
        <begin position="1"/>
        <end position="22"/>
    </location>
</feature>
<dbReference type="Proteomes" id="UP000308697">
    <property type="component" value="Unassembled WGS sequence"/>
</dbReference>
<gene>
    <name evidence="2" type="ORF">FCH28_13340</name>
</gene>